<evidence type="ECO:0000313" key="2">
    <source>
        <dbReference type="Proteomes" id="UP000037953"/>
    </source>
</evidence>
<protein>
    <submittedName>
        <fullName evidence="1">Uncharacterized protein</fullName>
    </submittedName>
</protein>
<comment type="caution">
    <text evidence="1">The sequence shown here is derived from an EMBL/GenBank/DDBJ whole genome shotgun (WGS) entry which is preliminary data.</text>
</comment>
<evidence type="ECO:0000313" key="1">
    <source>
        <dbReference type="EMBL" id="KPE49222.1"/>
    </source>
</evidence>
<sequence length="235" mass="27325">MIIIERNEKNFKRYGSTIDEGDLIYLLSKHVEPISSIIYGTEYCASVLLNDGTYLPCVVFRHTGKAVELTYNAFHKKRYGIIDKRPYDTEFVQKGIIEHTLTSENTVKFDSDVIKVEKCKYAMSERILQSMSNTPTHFFLARYKDGSYENFRRGEGPFYEMPPEQKPEDIVEIFNSKLILQDGDIIELKNLMDWKNNEAGLKKIYSSKPYFACYIGHSDYKDFAENIDSVKKGRQ</sequence>
<dbReference type="RefSeq" id="WP_062703159.1">
    <property type="nucleotide sequence ID" value="NZ_LJOD01000021.1"/>
</dbReference>
<dbReference type="PATRIC" id="fig|253.9.peg.2645"/>
<dbReference type="EMBL" id="LJOD01000021">
    <property type="protein sequence ID" value="KPE49222.1"/>
    <property type="molecule type" value="Genomic_DNA"/>
</dbReference>
<accession>A0A0N0IU21</accession>
<dbReference type="Proteomes" id="UP000037953">
    <property type="component" value="Unassembled WGS sequence"/>
</dbReference>
<gene>
    <name evidence="1" type="ORF">AOB46_21185</name>
</gene>
<organism evidence="1 2">
    <name type="scientific">Chryseobacterium indologenes</name>
    <name type="common">Flavobacterium indologenes</name>
    <dbReference type="NCBI Taxonomy" id="253"/>
    <lineage>
        <taxon>Bacteria</taxon>
        <taxon>Pseudomonadati</taxon>
        <taxon>Bacteroidota</taxon>
        <taxon>Flavobacteriia</taxon>
        <taxon>Flavobacteriales</taxon>
        <taxon>Weeksellaceae</taxon>
        <taxon>Chryseobacterium group</taxon>
        <taxon>Chryseobacterium</taxon>
    </lineage>
</organism>
<reference evidence="1 2" key="1">
    <citation type="journal article" date="2015" name="Genom Data">
        <title>Draft genome sequence of a multidrug-resistant Chryseobacterium indologenes isolate from Malaysia.</title>
        <authorList>
            <person name="Yu C.Y."/>
            <person name="Ang G.Y."/>
            <person name="Cheng H.J."/>
            <person name="Cheong Y.M."/>
            <person name="Yin W.F."/>
            <person name="Chan K.G."/>
        </authorList>
    </citation>
    <scope>NUCLEOTIDE SEQUENCE [LARGE SCALE GENOMIC DNA]</scope>
    <source>
        <strain evidence="1 2">CI_885</strain>
    </source>
</reference>
<dbReference type="OrthoDB" id="1334511at2"/>
<proteinExistence type="predicted"/>
<reference evidence="2" key="2">
    <citation type="submission" date="2015-09" db="EMBL/GenBank/DDBJ databases">
        <title>Draft genome sequence of a multidrug-resistant Chryseobacterium indologenes isolate from Malaysia.</title>
        <authorList>
            <person name="Yu C.Y."/>
            <person name="Ang G.Y."/>
            <person name="Chan K.-G."/>
        </authorList>
    </citation>
    <scope>NUCLEOTIDE SEQUENCE [LARGE SCALE GENOMIC DNA]</scope>
    <source>
        <strain evidence="2">CI_885</strain>
    </source>
</reference>
<dbReference type="AlphaFoldDB" id="A0A0N0IU21"/>
<name>A0A0N0IU21_CHRID</name>